<keyword evidence="2" id="KW-1185">Reference proteome</keyword>
<organism evidence="1 2">
    <name type="scientific">Funneliformis geosporum</name>
    <dbReference type="NCBI Taxonomy" id="1117311"/>
    <lineage>
        <taxon>Eukaryota</taxon>
        <taxon>Fungi</taxon>
        <taxon>Fungi incertae sedis</taxon>
        <taxon>Mucoromycota</taxon>
        <taxon>Glomeromycotina</taxon>
        <taxon>Glomeromycetes</taxon>
        <taxon>Glomerales</taxon>
        <taxon>Glomeraceae</taxon>
        <taxon>Funneliformis</taxon>
    </lineage>
</organism>
<proteinExistence type="predicted"/>
<sequence>VTYRIVCHNGKILETNNPQKMPNKDIKSVEELYISLDITTPEEHLGAISQLWKSRTTKPRVL</sequence>
<comment type="caution">
    <text evidence="1">The sequence shown here is derived from an EMBL/GenBank/DDBJ whole genome shotgun (WGS) entry which is preliminary data.</text>
</comment>
<evidence type="ECO:0000313" key="2">
    <source>
        <dbReference type="Proteomes" id="UP001153678"/>
    </source>
</evidence>
<accession>A0A9W4TBG8</accession>
<protein>
    <submittedName>
        <fullName evidence="1">14782_t:CDS:1</fullName>
    </submittedName>
</protein>
<evidence type="ECO:0000313" key="1">
    <source>
        <dbReference type="EMBL" id="CAI2199709.1"/>
    </source>
</evidence>
<dbReference type="Proteomes" id="UP001153678">
    <property type="component" value="Unassembled WGS sequence"/>
</dbReference>
<gene>
    <name evidence="1" type="ORF">FWILDA_LOCUS19209</name>
</gene>
<dbReference type="Gene3D" id="3.30.70.240">
    <property type="match status" value="1"/>
</dbReference>
<name>A0A9W4TBG8_9GLOM</name>
<reference evidence="1" key="1">
    <citation type="submission" date="2022-08" db="EMBL/GenBank/DDBJ databases">
        <authorList>
            <person name="Kallberg Y."/>
            <person name="Tangrot J."/>
            <person name="Rosling A."/>
        </authorList>
    </citation>
    <scope>NUCLEOTIDE SEQUENCE</scope>
    <source>
        <strain evidence="1">Wild A</strain>
    </source>
</reference>
<dbReference type="EMBL" id="CAMKVN010022098">
    <property type="protein sequence ID" value="CAI2199709.1"/>
    <property type="molecule type" value="Genomic_DNA"/>
</dbReference>
<feature type="non-terminal residue" evidence="1">
    <location>
        <position position="1"/>
    </location>
</feature>
<dbReference type="AlphaFoldDB" id="A0A9W4TBG8"/>